<dbReference type="eggNOG" id="ENOG5032S82">
    <property type="taxonomic scope" value="Bacteria"/>
</dbReference>
<organism evidence="1 2">
    <name type="scientific">Flavobacterium seoulense</name>
    <dbReference type="NCBI Taxonomy" id="1492738"/>
    <lineage>
        <taxon>Bacteria</taxon>
        <taxon>Pseudomonadati</taxon>
        <taxon>Bacteroidota</taxon>
        <taxon>Flavobacteriia</taxon>
        <taxon>Flavobacteriales</taxon>
        <taxon>Flavobacteriaceae</taxon>
        <taxon>Flavobacterium</taxon>
    </lineage>
</organism>
<name>A0A066WRP1_9FLAO</name>
<dbReference type="PATRIC" id="fig|1492738.3.peg.3186"/>
<proteinExistence type="predicted"/>
<comment type="caution">
    <text evidence="1">The sequence shown here is derived from an EMBL/GenBank/DDBJ whole genome shotgun (WGS) entry which is preliminary data.</text>
</comment>
<dbReference type="RefSeq" id="WP_035662662.1">
    <property type="nucleotide sequence ID" value="NZ_JNCA01000044.1"/>
</dbReference>
<accession>A0A066WRP1</accession>
<protein>
    <recommendedName>
        <fullName evidence="3">DUF2971 domain-containing protein</fullName>
    </recommendedName>
</protein>
<gene>
    <name evidence="1" type="ORF">FEM21_32010</name>
</gene>
<dbReference type="Proteomes" id="UP000027064">
    <property type="component" value="Unassembled WGS sequence"/>
</dbReference>
<sequence length="235" mass="28125">MYHHNSNIKLPEDTETIVWKYLDLSKFLDLLLSQKLFMSRSDKFEDQYEGTFSEPTYEEIKKLAIDNPDFINYYKTHREKVAISSWHINEYESFAMWQIFTQNSEGLAIQSTIGRLQKALQPENNFKQYIGEVNYIDYKKEYIPFDDLFFPFLFKRKSFQYEREVRIITDVSDSENNTKLNEGLKISVDINQLIEKIYIHPKSENWYKNLVIELVKQLGFDFTIEKSDLESDILI</sequence>
<dbReference type="EMBL" id="JNCA01000044">
    <property type="protein sequence ID" value="KDN53669.1"/>
    <property type="molecule type" value="Genomic_DNA"/>
</dbReference>
<evidence type="ECO:0008006" key="3">
    <source>
        <dbReference type="Google" id="ProtNLM"/>
    </source>
</evidence>
<dbReference type="STRING" id="1492738.FEM21_32010"/>
<keyword evidence="2" id="KW-1185">Reference proteome</keyword>
<evidence type="ECO:0000313" key="2">
    <source>
        <dbReference type="Proteomes" id="UP000027064"/>
    </source>
</evidence>
<reference evidence="1 2" key="1">
    <citation type="submission" date="2014-05" db="EMBL/GenBank/DDBJ databases">
        <title>Genome Sequence of Flavobacterium sp. EM1321.</title>
        <authorList>
            <person name="Shin S.-K."/>
            <person name="Yi H."/>
        </authorList>
    </citation>
    <scope>NUCLEOTIDE SEQUENCE [LARGE SCALE GENOMIC DNA]</scope>
    <source>
        <strain evidence="1 2">EM1321</strain>
    </source>
</reference>
<dbReference type="AlphaFoldDB" id="A0A066WRP1"/>
<dbReference type="OrthoDB" id="8548541at2"/>
<evidence type="ECO:0000313" key="1">
    <source>
        <dbReference type="EMBL" id="KDN53669.1"/>
    </source>
</evidence>